<dbReference type="SUPFAM" id="SSF51556">
    <property type="entry name" value="Metallo-dependent hydrolases"/>
    <property type="match status" value="1"/>
</dbReference>
<dbReference type="CDD" id="cd01301">
    <property type="entry name" value="rDP_like"/>
    <property type="match status" value="1"/>
</dbReference>
<sequence>MTIFDAHCDVLCKMLMNPKINFQNDASLQVNMHELKHSPIKVQCFAIYVPEAVHPELKFIAALRMIEMFYERIIHDNPHMKLVKSKADIQKLKEGEVGALLTLEGCDAICKDIVKLQTLLRLGVTSVGLTWNYRNCAADGVLEENAGGLSQFGRQVLAVLNERNVWCDVSHLAEKGFWDVMEYGQFPVASHSNCYALCQHPRNLKDDQIKALIQKDSVIGLTFVADFLSGATTATIDDLLRHLDYICSLGGEHHVGFGSDFDGTEHIVTGIERASKYDYLINVLSKYYSQTQLEQFLFQNFVSRMPI</sequence>
<dbReference type="EMBL" id="CP071709">
    <property type="protein sequence ID" value="QVY63365.1"/>
    <property type="molecule type" value="Genomic_DNA"/>
</dbReference>
<reference evidence="1 2" key="1">
    <citation type="submission" date="2021-03" db="EMBL/GenBank/DDBJ databases">
        <title>The first data on the complete genome of the tetrodotoxin-producing bacterium.</title>
        <authorList>
            <person name="Melnikova D.I."/>
            <person name="Nijland R."/>
            <person name="Magarlamov T.Y."/>
        </authorList>
    </citation>
    <scope>NUCLEOTIDE SEQUENCE [LARGE SCALE GENOMIC DNA]</scope>
    <source>
        <strain evidence="1 2">1839</strain>
    </source>
</reference>
<dbReference type="PANTHER" id="PTHR10443:SF12">
    <property type="entry name" value="DIPEPTIDASE"/>
    <property type="match status" value="1"/>
</dbReference>
<dbReference type="Proteomes" id="UP000679247">
    <property type="component" value="Chromosome"/>
</dbReference>
<dbReference type="PANTHER" id="PTHR10443">
    <property type="entry name" value="MICROSOMAL DIPEPTIDASE"/>
    <property type="match status" value="1"/>
</dbReference>
<protein>
    <submittedName>
        <fullName evidence="1">Dipeptidase</fullName>
    </submittedName>
</protein>
<dbReference type="Pfam" id="PF01244">
    <property type="entry name" value="Peptidase_M19"/>
    <property type="match status" value="1"/>
</dbReference>
<evidence type="ECO:0000313" key="1">
    <source>
        <dbReference type="EMBL" id="QVY63365.1"/>
    </source>
</evidence>
<gene>
    <name evidence="1" type="ORF">J1899_10075</name>
</gene>
<dbReference type="Gene3D" id="3.20.20.140">
    <property type="entry name" value="Metal-dependent hydrolases"/>
    <property type="match status" value="1"/>
</dbReference>
<name>A0ABX8FH57_9BACI</name>
<dbReference type="InterPro" id="IPR032466">
    <property type="entry name" value="Metal_Hydrolase"/>
</dbReference>
<dbReference type="RefSeq" id="WP_214478546.1">
    <property type="nucleotide sequence ID" value="NZ_CANKUS010000002.1"/>
</dbReference>
<proteinExistence type="predicted"/>
<dbReference type="PROSITE" id="PS51365">
    <property type="entry name" value="RENAL_DIPEPTIDASE_2"/>
    <property type="match status" value="1"/>
</dbReference>
<dbReference type="InterPro" id="IPR008257">
    <property type="entry name" value="Pept_M19"/>
</dbReference>
<organism evidence="1 2">
    <name type="scientific">Cytobacillus gottheilii</name>
    <dbReference type="NCBI Taxonomy" id="859144"/>
    <lineage>
        <taxon>Bacteria</taxon>
        <taxon>Bacillati</taxon>
        <taxon>Bacillota</taxon>
        <taxon>Bacilli</taxon>
        <taxon>Bacillales</taxon>
        <taxon>Bacillaceae</taxon>
        <taxon>Cytobacillus</taxon>
    </lineage>
</organism>
<evidence type="ECO:0000313" key="2">
    <source>
        <dbReference type="Proteomes" id="UP000679247"/>
    </source>
</evidence>
<accession>A0ABX8FH57</accession>
<keyword evidence="2" id="KW-1185">Reference proteome</keyword>